<organism evidence="1">
    <name type="scientific">marine sediment metagenome</name>
    <dbReference type="NCBI Taxonomy" id="412755"/>
    <lineage>
        <taxon>unclassified sequences</taxon>
        <taxon>metagenomes</taxon>
        <taxon>ecological metagenomes</taxon>
    </lineage>
</organism>
<comment type="caution">
    <text evidence="1">The sequence shown here is derived from an EMBL/GenBank/DDBJ whole genome shotgun (WGS) entry which is preliminary data.</text>
</comment>
<dbReference type="EMBL" id="LAZR01050715">
    <property type="protein sequence ID" value="KKK86733.1"/>
    <property type="molecule type" value="Genomic_DNA"/>
</dbReference>
<feature type="non-terminal residue" evidence="1">
    <location>
        <position position="174"/>
    </location>
</feature>
<sequence>MKRILFLLVVLLLFTTTTEAASGMTYGLTHYQKNRGGIGSGTLGDPLRRFINEVETTLDGTGTGVVSWYFIPGSQPSADVEGTMYYDSASNGWIGRNNSAWVSFDTAGGTSLDGSYNLGNTIDVDGDPVTMTTSNTDNNRVLDIVQNDTTNNPETIRITNTGTGDTLQFVSTGT</sequence>
<gene>
    <name evidence="1" type="ORF">LCGC14_2760310</name>
</gene>
<reference evidence="1" key="1">
    <citation type="journal article" date="2015" name="Nature">
        <title>Complex archaea that bridge the gap between prokaryotes and eukaryotes.</title>
        <authorList>
            <person name="Spang A."/>
            <person name="Saw J.H."/>
            <person name="Jorgensen S.L."/>
            <person name="Zaremba-Niedzwiedzka K."/>
            <person name="Martijn J."/>
            <person name="Lind A.E."/>
            <person name="van Eijk R."/>
            <person name="Schleper C."/>
            <person name="Guy L."/>
            <person name="Ettema T.J."/>
        </authorList>
    </citation>
    <scope>NUCLEOTIDE SEQUENCE</scope>
</reference>
<dbReference type="AlphaFoldDB" id="A0A0F8YZ87"/>
<accession>A0A0F8YZ87</accession>
<evidence type="ECO:0000313" key="1">
    <source>
        <dbReference type="EMBL" id="KKK86733.1"/>
    </source>
</evidence>
<proteinExistence type="predicted"/>
<protein>
    <submittedName>
        <fullName evidence="1">Uncharacterized protein</fullName>
    </submittedName>
</protein>
<name>A0A0F8YZ87_9ZZZZ</name>